<evidence type="ECO:0000313" key="6">
    <source>
        <dbReference type="Proteomes" id="UP000321917"/>
    </source>
</evidence>
<dbReference type="EMBL" id="VOLR01000012">
    <property type="protein sequence ID" value="TWX59313.1"/>
    <property type="molecule type" value="Genomic_DNA"/>
</dbReference>
<dbReference type="CDD" id="cd20716">
    <property type="entry name" value="cyt_P460_fam"/>
    <property type="match status" value="1"/>
</dbReference>
<evidence type="ECO:0000259" key="2">
    <source>
        <dbReference type="Pfam" id="PF16694"/>
    </source>
</evidence>
<dbReference type="Proteomes" id="UP000321917">
    <property type="component" value="Unassembled WGS sequence"/>
</dbReference>
<evidence type="ECO:0000313" key="4">
    <source>
        <dbReference type="EMBL" id="TWX65438.1"/>
    </source>
</evidence>
<dbReference type="OrthoDB" id="5801419at2"/>
<gene>
    <name evidence="3" type="ORF">ESZ26_10110</name>
    <name evidence="4" type="ORF">ESZ27_12200</name>
</gene>
<reference evidence="4 6" key="1">
    <citation type="submission" date="2019-07" db="EMBL/GenBank/DDBJ databases">
        <title>Genomes of sea-ice associated Colwellia species.</title>
        <authorList>
            <person name="Bowman J.P."/>
        </authorList>
    </citation>
    <scope>NUCLEOTIDE SEQUENCE [LARGE SCALE GENOMIC DNA]</scope>
    <source>
        <strain evidence="3 5">ACAM 607</strain>
        <strain evidence="4 6">IC036</strain>
    </source>
</reference>
<keyword evidence="5" id="KW-1185">Reference proteome</keyword>
<dbReference type="Gene3D" id="3.50.70.20">
    <property type="entry name" value="Cytochrome P460"/>
    <property type="match status" value="1"/>
</dbReference>
<dbReference type="EMBL" id="VOLQ01000023">
    <property type="protein sequence ID" value="TWX65438.1"/>
    <property type="molecule type" value="Genomic_DNA"/>
</dbReference>
<name>A0A5C6Q9F5_9GAMM</name>
<evidence type="ECO:0000256" key="1">
    <source>
        <dbReference type="SAM" id="SignalP"/>
    </source>
</evidence>
<evidence type="ECO:0000313" key="5">
    <source>
        <dbReference type="Proteomes" id="UP000321525"/>
    </source>
</evidence>
<accession>A0A5C6Q9F5</accession>
<feature type="domain" description="Cytochrome P460" evidence="2">
    <location>
        <begin position="89"/>
        <end position="176"/>
    </location>
</feature>
<dbReference type="AlphaFoldDB" id="A0A5C6Q9F5"/>
<feature type="chain" id="PRO_5022738286" description="Cytochrome P460 domain-containing protein" evidence="1">
    <location>
        <begin position="29"/>
        <end position="185"/>
    </location>
</feature>
<keyword evidence="1" id="KW-0732">Signal</keyword>
<sequence>MLTFSTNTLIRLKIPVIMLFLLPFHTMAEKAETSSGKAVDNAYAAKVWQYMVKNKLVGDGRTRSYPFVGNRPHGSIQEVISTNAEIEGQKGKLIVKHNYGAKEELTPHKVYSDDQADNYVALTIMFQREKGYDSTNSDWFWAEYYPDGRIINYQGVDLSGRSQMCLGCHTPLGGKDREVLNGSSK</sequence>
<dbReference type="Proteomes" id="UP000321525">
    <property type="component" value="Unassembled WGS sequence"/>
</dbReference>
<comment type="caution">
    <text evidence="4">The sequence shown here is derived from an EMBL/GenBank/DDBJ whole genome shotgun (WGS) entry which is preliminary data.</text>
</comment>
<evidence type="ECO:0000313" key="3">
    <source>
        <dbReference type="EMBL" id="TWX59313.1"/>
    </source>
</evidence>
<proteinExistence type="predicted"/>
<feature type="signal peptide" evidence="1">
    <location>
        <begin position="1"/>
        <end position="28"/>
    </location>
</feature>
<protein>
    <recommendedName>
        <fullName evidence="2">Cytochrome P460 domain-containing protein</fullName>
    </recommendedName>
</protein>
<dbReference type="Pfam" id="PF16694">
    <property type="entry name" value="Cytochrome_P460"/>
    <property type="match status" value="1"/>
</dbReference>
<dbReference type="RefSeq" id="WP_146799509.1">
    <property type="nucleotide sequence ID" value="NZ_VOLP01000012.1"/>
</dbReference>
<dbReference type="InterPro" id="IPR032033">
    <property type="entry name" value="Cytochrome_P460"/>
</dbReference>
<organism evidence="4 6">
    <name type="scientific">Colwellia hornerae</name>
    <dbReference type="NCBI Taxonomy" id="89402"/>
    <lineage>
        <taxon>Bacteria</taxon>
        <taxon>Pseudomonadati</taxon>
        <taxon>Pseudomonadota</taxon>
        <taxon>Gammaproteobacteria</taxon>
        <taxon>Alteromonadales</taxon>
        <taxon>Colwelliaceae</taxon>
        <taxon>Colwellia</taxon>
    </lineage>
</organism>
<dbReference type="InterPro" id="IPR038142">
    <property type="entry name" value="Cytochrome_P460_sp"/>
</dbReference>